<dbReference type="InterPro" id="IPR014975">
    <property type="entry name" value="DUF1836"/>
</dbReference>
<dbReference type="EMBL" id="JACOPP010000003">
    <property type="protein sequence ID" value="MBC5732728.1"/>
    <property type="molecule type" value="Genomic_DNA"/>
</dbReference>
<dbReference type="Pfam" id="PF08876">
    <property type="entry name" value="DUF1836"/>
    <property type="match status" value="1"/>
</dbReference>
<proteinExistence type="predicted"/>
<comment type="caution">
    <text evidence="2">The sequence shown here is derived from an EMBL/GenBank/DDBJ whole genome shotgun (WGS) entry which is preliminary data.</text>
</comment>
<accession>A0A8J6JBI4</accession>
<dbReference type="Proteomes" id="UP000661435">
    <property type="component" value="Unassembled WGS sequence"/>
</dbReference>
<dbReference type="PANTHER" id="PTHR40056:SF1">
    <property type="entry name" value="DUF1836 DOMAIN-CONTAINING PROTEIN"/>
    <property type="match status" value="1"/>
</dbReference>
<evidence type="ECO:0000313" key="2">
    <source>
        <dbReference type="EMBL" id="MBC5732728.1"/>
    </source>
</evidence>
<dbReference type="PANTHER" id="PTHR40056">
    <property type="entry name" value="HYPOTHETICAL CYTOSOLIC PROTEIN"/>
    <property type="match status" value="1"/>
</dbReference>
<protein>
    <submittedName>
        <fullName evidence="2">DUF1836 domain-containing protein</fullName>
    </submittedName>
</protein>
<evidence type="ECO:0000256" key="1">
    <source>
        <dbReference type="SAM" id="MobiDB-lite"/>
    </source>
</evidence>
<sequence>MEEIRTLQERLEQERPAEWDALPDIGLYMDQLISYMPRQLIHYGEGEALTSAMVNNYIKDGALPRADGKRYSRTHLAYLTAICALKQVLSVKDAGALLAAAREGREPEGLYELFRQELDRALDVTAGCLDAGTDEEDLPRLALALALRSYADKLACERVLEILRRHASAPAVKPEKTRRKKDRDERPE</sequence>
<dbReference type="RefSeq" id="WP_186906633.1">
    <property type="nucleotide sequence ID" value="NZ_JACOPP010000003.1"/>
</dbReference>
<evidence type="ECO:0000313" key="3">
    <source>
        <dbReference type="Proteomes" id="UP000661435"/>
    </source>
</evidence>
<feature type="region of interest" description="Disordered" evidence="1">
    <location>
        <begin position="169"/>
        <end position="188"/>
    </location>
</feature>
<name>A0A8J6JBI4_9FIRM</name>
<keyword evidence="3" id="KW-1185">Reference proteome</keyword>
<dbReference type="AlphaFoldDB" id="A0A8J6JBI4"/>
<gene>
    <name evidence="2" type="ORF">H8S57_03160</name>
</gene>
<reference evidence="2" key="1">
    <citation type="submission" date="2020-08" db="EMBL/GenBank/DDBJ databases">
        <title>Genome public.</title>
        <authorList>
            <person name="Liu C."/>
            <person name="Sun Q."/>
        </authorList>
    </citation>
    <scope>NUCLEOTIDE SEQUENCE</scope>
    <source>
        <strain evidence="2">NSJ-51</strain>
    </source>
</reference>
<organism evidence="2 3">
    <name type="scientific">Lawsonibacter hominis</name>
    <dbReference type="NCBI Taxonomy" id="2763053"/>
    <lineage>
        <taxon>Bacteria</taxon>
        <taxon>Bacillati</taxon>
        <taxon>Bacillota</taxon>
        <taxon>Clostridia</taxon>
        <taxon>Eubacteriales</taxon>
        <taxon>Oscillospiraceae</taxon>
        <taxon>Lawsonibacter</taxon>
    </lineage>
</organism>